<keyword evidence="1" id="KW-0285">Flavoprotein</keyword>
<keyword evidence="2" id="KW-0288">FMN</keyword>
<dbReference type="AlphaFoldDB" id="A0A2J6SSP5"/>
<dbReference type="RefSeq" id="XP_024730674.1">
    <property type="nucleotide sequence ID" value="XM_024885229.1"/>
</dbReference>
<dbReference type="InParanoid" id="A0A2J6SSP5"/>
<dbReference type="OrthoDB" id="2349068at2759"/>
<name>A0A2J6SSP5_9HELO</name>
<dbReference type="PANTHER" id="PTHR32332">
    <property type="entry name" value="2-NITROPROPANE DIOXYGENASE"/>
    <property type="match status" value="1"/>
</dbReference>
<gene>
    <name evidence="4" type="ORF">K444DRAFT_646671</name>
</gene>
<dbReference type="SUPFAM" id="SSF51412">
    <property type="entry name" value="Inosine monophosphate dehydrogenase (IMPDH)"/>
    <property type="match status" value="1"/>
</dbReference>
<dbReference type="EMBL" id="KZ613871">
    <property type="protein sequence ID" value="PMD53770.1"/>
    <property type="molecule type" value="Genomic_DNA"/>
</dbReference>
<dbReference type="PANTHER" id="PTHR32332:SF34">
    <property type="entry name" value="2-NITROPROPANE DIOXYGENASE FAMILY, PUTATIVE-RELATED"/>
    <property type="match status" value="1"/>
</dbReference>
<dbReference type="Pfam" id="PF03060">
    <property type="entry name" value="NMO"/>
    <property type="match status" value="1"/>
</dbReference>
<protein>
    <submittedName>
        <fullName evidence="4">NPD-domain-containing protein</fullName>
    </submittedName>
</protein>
<accession>A0A2J6SSP5</accession>
<evidence type="ECO:0000256" key="3">
    <source>
        <dbReference type="ARBA" id="ARBA00023002"/>
    </source>
</evidence>
<evidence type="ECO:0000256" key="2">
    <source>
        <dbReference type="ARBA" id="ARBA00022643"/>
    </source>
</evidence>
<dbReference type="STRING" id="1095630.A0A2J6SSP5"/>
<dbReference type="InterPro" id="IPR013785">
    <property type="entry name" value="Aldolase_TIM"/>
</dbReference>
<dbReference type="GeneID" id="36593306"/>
<reference evidence="4 5" key="1">
    <citation type="submission" date="2016-04" db="EMBL/GenBank/DDBJ databases">
        <title>A degradative enzymes factory behind the ericoid mycorrhizal symbiosis.</title>
        <authorList>
            <consortium name="DOE Joint Genome Institute"/>
            <person name="Martino E."/>
            <person name="Morin E."/>
            <person name="Grelet G."/>
            <person name="Kuo A."/>
            <person name="Kohler A."/>
            <person name="Daghino S."/>
            <person name="Barry K."/>
            <person name="Choi C."/>
            <person name="Cichocki N."/>
            <person name="Clum A."/>
            <person name="Copeland A."/>
            <person name="Hainaut M."/>
            <person name="Haridas S."/>
            <person name="Labutti K."/>
            <person name="Lindquist E."/>
            <person name="Lipzen A."/>
            <person name="Khouja H.-R."/>
            <person name="Murat C."/>
            <person name="Ohm R."/>
            <person name="Olson A."/>
            <person name="Spatafora J."/>
            <person name="Veneault-Fourrey C."/>
            <person name="Henrissat B."/>
            <person name="Grigoriev I."/>
            <person name="Martin F."/>
            <person name="Perotto S."/>
        </authorList>
    </citation>
    <scope>NUCLEOTIDE SEQUENCE [LARGE SCALE GENOMIC DNA]</scope>
    <source>
        <strain evidence="4 5">E</strain>
    </source>
</reference>
<evidence type="ECO:0000313" key="4">
    <source>
        <dbReference type="EMBL" id="PMD53770.1"/>
    </source>
</evidence>
<keyword evidence="3" id="KW-0560">Oxidoreductase</keyword>
<dbReference type="GO" id="GO:0018580">
    <property type="term" value="F:nitronate monooxygenase activity"/>
    <property type="evidence" value="ECO:0007669"/>
    <property type="project" value="InterPro"/>
</dbReference>
<sequence length="265" mass="27957">MDFYSPHIFRSNKLDRFSPRSRRLGTDISTFPSLLNEAATALHSSPIAKTPPHILPIGVGFICWGADLSTALFGADAGGHGLAQSSSIITLLPECADALAKDGYGDITLIATGGIVDGRGVAAASTLGASGVCMGTRFFASPEAAIGEGYRNAIVDAKDGGVATARTTVYDRLRGTVGWPETYNGRGVLNQSFRDHAHGMSEDESKKLYEGAMKLGDREWGDNGRMTTYAGTGVGLIHRVLPAGDIVREVLKDSRDSLVRAGSNL</sequence>
<organism evidence="4 5">
    <name type="scientific">Hyaloscypha bicolor E</name>
    <dbReference type="NCBI Taxonomy" id="1095630"/>
    <lineage>
        <taxon>Eukaryota</taxon>
        <taxon>Fungi</taxon>
        <taxon>Dikarya</taxon>
        <taxon>Ascomycota</taxon>
        <taxon>Pezizomycotina</taxon>
        <taxon>Leotiomycetes</taxon>
        <taxon>Helotiales</taxon>
        <taxon>Hyaloscyphaceae</taxon>
        <taxon>Hyaloscypha</taxon>
        <taxon>Hyaloscypha bicolor</taxon>
    </lineage>
</organism>
<evidence type="ECO:0000313" key="5">
    <source>
        <dbReference type="Proteomes" id="UP000235371"/>
    </source>
</evidence>
<evidence type="ECO:0000256" key="1">
    <source>
        <dbReference type="ARBA" id="ARBA00022630"/>
    </source>
</evidence>
<dbReference type="InterPro" id="IPR004136">
    <property type="entry name" value="NMO"/>
</dbReference>
<proteinExistence type="predicted"/>
<dbReference type="CDD" id="cd04730">
    <property type="entry name" value="NPD_like"/>
    <property type="match status" value="1"/>
</dbReference>
<keyword evidence="5" id="KW-1185">Reference proteome</keyword>
<dbReference type="Proteomes" id="UP000235371">
    <property type="component" value="Unassembled WGS sequence"/>
</dbReference>
<dbReference type="Gene3D" id="3.20.20.70">
    <property type="entry name" value="Aldolase class I"/>
    <property type="match status" value="1"/>
</dbReference>